<dbReference type="HOGENOM" id="CLU_009475_3_0_0"/>
<sequence>MTFVLKMAWRDSRASRRRLVLVSLSIVLGIAALVGIASLGDNLQRTVEQQTKTLLGADIAVTSRVEFAPETLAYFASLGGEVAREVSLRSMITFPTRDEQRRLVQVRALEGGFPFYGELVTAPADAMAQVRSGPFALLEETILVQFGVQPGDEVRIGEGTFKVAGALQKIPGESAAVAMFSPRVYLSMESFKATGLLGRDTFTTHRAHLKLPAGRDAEQLVKEMREKFRGQRLQFATVEERKRDLGENLKDVYSFLSLVGFVALVLGAVGVASAMHVYVRQKIATVAMLRCLGATARASFTIYVVQGLGLGAVGAVIGALLGVGVQTLLPAVLKDFLPFQVEMFISWPAVLRGTVAGLVICVLFTLLPLLTVRRVSPLLAIRSAQGERTGADPWRKWIYAGIGLAILGFAILQAGNWRAGGGFALMLGVAFGTLALLARGIIWAAKKFGPRRGLPYVARQGLANLHRPNNRTVLLLLSLGLGTFLMLTLVLTRASLLAKIAGIGGGTRPNLIFFDVQEDQIGALEKLAAANGAPLLAHAPMVTMRLAKLKGRTVEEWLKDESARLPGWALRREYRSTYRGQLTDTERLTAGTFIGRVEPGEARVPVSVEEGLAKDLQLKLGDELTFDVQGVPITGYVASLRQVEWQRMQPNFFVVFPEGVLEPAPKTFIAATRAATPTISAQVQRAVGRELPSVSAIDLALIQQTFDGIFAKAAFVISFMALFTVITGVIVLAGAVLTGRYQRIRETVLLRTLGATRRQLRQIQLVEYAVLGVLAALTGGLLALTANALLAKFVFKSPVMFSPGALLAALGGVVVVTLVTGLLTSRGITNHPPLEVLRQET</sequence>
<evidence type="ECO:0000256" key="2">
    <source>
        <dbReference type="ARBA" id="ARBA00022475"/>
    </source>
</evidence>
<feature type="domain" description="ABC3 transporter permease C-terminal" evidence="7">
    <location>
        <begin position="719"/>
        <end position="833"/>
    </location>
</feature>
<feature type="transmembrane region" description="Helical" evidence="6">
    <location>
        <begin position="397"/>
        <end position="415"/>
    </location>
</feature>
<feature type="domain" description="ABC3 transporter permease C-terminal" evidence="7">
    <location>
        <begin position="258"/>
        <end position="377"/>
    </location>
</feature>
<dbReference type="Proteomes" id="UP000007013">
    <property type="component" value="Chromosome"/>
</dbReference>
<dbReference type="GO" id="GO:0005886">
    <property type="term" value="C:plasma membrane"/>
    <property type="evidence" value="ECO:0007669"/>
    <property type="project" value="UniProtKB-SubCell"/>
</dbReference>
<evidence type="ECO:0000313" key="10">
    <source>
        <dbReference type="Proteomes" id="UP000007013"/>
    </source>
</evidence>
<dbReference type="STRING" id="452637.Oter_0071"/>
<feature type="transmembrane region" description="Helical" evidence="6">
    <location>
        <begin position="349"/>
        <end position="372"/>
    </location>
</feature>
<accession>B1ZMA9</accession>
<dbReference type="PANTHER" id="PTHR30287:SF1">
    <property type="entry name" value="INNER MEMBRANE PROTEIN"/>
    <property type="match status" value="1"/>
</dbReference>
<organism evidence="9 10">
    <name type="scientific">Opitutus terrae (strain DSM 11246 / JCM 15787 / PB90-1)</name>
    <dbReference type="NCBI Taxonomy" id="452637"/>
    <lineage>
        <taxon>Bacteria</taxon>
        <taxon>Pseudomonadati</taxon>
        <taxon>Verrucomicrobiota</taxon>
        <taxon>Opitutia</taxon>
        <taxon>Opitutales</taxon>
        <taxon>Opitutaceae</taxon>
        <taxon>Opitutus</taxon>
    </lineage>
</organism>
<evidence type="ECO:0000256" key="4">
    <source>
        <dbReference type="ARBA" id="ARBA00022989"/>
    </source>
</evidence>
<dbReference type="RefSeq" id="WP_012372900.1">
    <property type="nucleotide sequence ID" value="NC_010571.1"/>
</dbReference>
<comment type="subcellular location">
    <subcellularLocation>
        <location evidence="1">Cell membrane</location>
        <topology evidence="1">Multi-pass membrane protein</topology>
    </subcellularLocation>
</comment>
<feature type="domain" description="MacB-like periplasmic core" evidence="8">
    <location>
        <begin position="20"/>
        <end position="226"/>
    </location>
</feature>
<keyword evidence="5 6" id="KW-0472">Membrane</keyword>
<gene>
    <name evidence="9" type="ordered locus">Oter_0071</name>
</gene>
<keyword evidence="3 6" id="KW-0812">Transmembrane</keyword>
<dbReference type="Pfam" id="PF02687">
    <property type="entry name" value="FtsX"/>
    <property type="match status" value="2"/>
</dbReference>
<feature type="transmembrane region" description="Helical" evidence="6">
    <location>
        <begin position="300"/>
        <end position="329"/>
    </location>
</feature>
<evidence type="ECO:0000256" key="3">
    <source>
        <dbReference type="ARBA" id="ARBA00022692"/>
    </source>
</evidence>
<keyword evidence="4 6" id="KW-1133">Transmembrane helix</keyword>
<dbReference type="KEGG" id="ote:Oter_0071"/>
<keyword evidence="10" id="KW-1185">Reference proteome</keyword>
<feature type="transmembrane region" description="Helical" evidence="6">
    <location>
        <begin position="252"/>
        <end position="279"/>
    </location>
</feature>
<evidence type="ECO:0000259" key="8">
    <source>
        <dbReference type="Pfam" id="PF12704"/>
    </source>
</evidence>
<evidence type="ECO:0000259" key="7">
    <source>
        <dbReference type="Pfam" id="PF02687"/>
    </source>
</evidence>
<dbReference type="PANTHER" id="PTHR30287">
    <property type="entry name" value="MEMBRANE COMPONENT OF PREDICTED ABC SUPERFAMILY METABOLITE UPTAKE TRANSPORTER"/>
    <property type="match status" value="1"/>
</dbReference>
<evidence type="ECO:0000256" key="6">
    <source>
        <dbReference type="SAM" id="Phobius"/>
    </source>
</evidence>
<feature type="transmembrane region" description="Helical" evidence="6">
    <location>
        <begin position="473"/>
        <end position="491"/>
    </location>
</feature>
<dbReference type="eggNOG" id="COG3127">
    <property type="taxonomic scope" value="Bacteria"/>
</dbReference>
<keyword evidence="2" id="KW-1003">Cell membrane</keyword>
<feature type="transmembrane region" description="Helical" evidence="6">
    <location>
        <begin position="421"/>
        <end position="442"/>
    </location>
</feature>
<evidence type="ECO:0000313" key="9">
    <source>
        <dbReference type="EMBL" id="ACB73362.1"/>
    </source>
</evidence>
<feature type="transmembrane region" description="Helical" evidence="6">
    <location>
        <begin position="804"/>
        <end position="823"/>
    </location>
</feature>
<dbReference type="InterPro" id="IPR003838">
    <property type="entry name" value="ABC3_permease_C"/>
</dbReference>
<dbReference type="AlphaFoldDB" id="B1ZMA9"/>
<dbReference type="EMBL" id="CP001032">
    <property type="protein sequence ID" value="ACB73362.1"/>
    <property type="molecule type" value="Genomic_DNA"/>
</dbReference>
<evidence type="ECO:0000256" key="5">
    <source>
        <dbReference type="ARBA" id="ARBA00023136"/>
    </source>
</evidence>
<evidence type="ECO:0000256" key="1">
    <source>
        <dbReference type="ARBA" id="ARBA00004651"/>
    </source>
</evidence>
<evidence type="ECO:0008006" key="11">
    <source>
        <dbReference type="Google" id="ProtNLM"/>
    </source>
</evidence>
<reference evidence="9 10" key="1">
    <citation type="journal article" date="2011" name="J. Bacteriol.">
        <title>Genome sequence of the verrucomicrobium Opitutus terrae PB90-1, an abundant inhabitant of rice paddy soil ecosystems.</title>
        <authorList>
            <person name="van Passel M.W."/>
            <person name="Kant R."/>
            <person name="Palva A."/>
            <person name="Copeland A."/>
            <person name="Lucas S."/>
            <person name="Lapidus A."/>
            <person name="Glavina del Rio T."/>
            <person name="Pitluck S."/>
            <person name="Goltsman E."/>
            <person name="Clum A."/>
            <person name="Sun H."/>
            <person name="Schmutz J."/>
            <person name="Larimer F.W."/>
            <person name="Land M.L."/>
            <person name="Hauser L."/>
            <person name="Kyrpides N."/>
            <person name="Mikhailova N."/>
            <person name="Richardson P.P."/>
            <person name="Janssen P.H."/>
            <person name="de Vos W.M."/>
            <person name="Smidt H."/>
        </authorList>
    </citation>
    <scope>NUCLEOTIDE SEQUENCE [LARGE SCALE GENOMIC DNA]</scope>
    <source>
        <strain evidence="10">DSM 11246 / JCM 15787 / PB90-1</strain>
    </source>
</reference>
<name>B1ZMA9_OPITP</name>
<protein>
    <recommendedName>
        <fullName evidence="11">ABC3 transporter permease protein domain-containing protein</fullName>
    </recommendedName>
</protein>
<feature type="transmembrane region" description="Helical" evidence="6">
    <location>
        <begin position="765"/>
        <end position="784"/>
    </location>
</feature>
<proteinExistence type="predicted"/>
<feature type="transmembrane region" description="Helical" evidence="6">
    <location>
        <begin position="713"/>
        <end position="737"/>
    </location>
</feature>
<dbReference type="Pfam" id="PF12704">
    <property type="entry name" value="MacB_PCD"/>
    <property type="match status" value="1"/>
</dbReference>
<dbReference type="InterPro" id="IPR038766">
    <property type="entry name" value="Membrane_comp_ABC_pdt"/>
</dbReference>
<dbReference type="InterPro" id="IPR025857">
    <property type="entry name" value="MacB_PCD"/>
</dbReference>